<proteinExistence type="predicted"/>
<feature type="coiled-coil region" evidence="1">
    <location>
        <begin position="485"/>
        <end position="519"/>
    </location>
</feature>
<feature type="compositionally biased region" description="Basic and acidic residues" evidence="2">
    <location>
        <begin position="406"/>
        <end position="417"/>
    </location>
</feature>
<organism evidence="3 4">
    <name type="scientific">Babesia gibsoni</name>
    <dbReference type="NCBI Taxonomy" id="33632"/>
    <lineage>
        <taxon>Eukaryota</taxon>
        <taxon>Sar</taxon>
        <taxon>Alveolata</taxon>
        <taxon>Apicomplexa</taxon>
        <taxon>Aconoidasida</taxon>
        <taxon>Piroplasmida</taxon>
        <taxon>Babesiidae</taxon>
        <taxon>Babesia</taxon>
    </lineage>
</organism>
<feature type="coiled-coil region" evidence="1">
    <location>
        <begin position="850"/>
        <end position="962"/>
    </location>
</feature>
<feature type="region of interest" description="Disordered" evidence="2">
    <location>
        <begin position="398"/>
        <end position="419"/>
    </location>
</feature>
<name>A0AAD8PGE1_BABGI</name>
<dbReference type="AlphaFoldDB" id="A0AAD8PGE1"/>
<evidence type="ECO:0000313" key="3">
    <source>
        <dbReference type="EMBL" id="KAK1444874.1"/>
    </source>
</evidence>
<feature type="coiled-coil region" evidence="1">
    <location>
        <begin position="555"/>
        <end position="582"/>
    </location>
</feature>
<dbReference type="Proteomes" id="UP001230268">
    <property type="component" value="Unassembled WGS sequence"/>
</dbReference>
<evidence type="ECO:0000256" key="2">
    <source>
        <dbReference type="SAM" id="MobiDB-lite"/>
    </source>
</evidence>
<dbReference type="EMBL" id="JAVEPI010000001">
    <property type="protein sequence ID" value="KAK1444874.1"/>
    <property type="molecule type" value="Genomic_DNA"/>
</dbReference>
<feature type="coiled-coil region" evidence="1">
    <location>
        <begin position="744"/>
        <end position="771"/>
    </location>
</feature>
<evidence type="ECO:0000256" key="1">
    <source>
        <dbReference type="SAM" id="Coils"/>
    </source>
</evidence>
<feature type="coiled-coil region" evidence="1">
    <location>
        <begin position="607"/>
        <end position="711"/>
    </location>
</feature>
<comment type="caution">
    <text evidence="3">The sequence shown here is derived from an EMBL/GenBank/DDBJ whole genome shotgun (WGS) entry which is preliminary data.</text>
</comment>
<keyword evidence="4" id="KW-1185">Reference proteome</keyword>
<reference evidence="3" key="1">
    <citation type="submission" date="2023-08" db="EMBL/GenBank/DDBJ databases">
        <title>Draft sequence of the Babesia gibsoni genome.</title>
        <authorList>
            <person name="Yamagishi J.Y."/>
            <person name="Xuan X.X."/>
        </authorList>
    </citation>
    <scope>NUCLEOTIDE SEQUENCE</scope>
    <source>
        <strain evidence="3">Azabu</strain>
    </source>
</reference>
<keyword evidence="1" id="KW-0175">Coiled coil</keyword>
<sequence length="1093" mass="124422">MKPPMRYRGILHGPVFWKGATRAADADRQPPFIVAFEPQNHLLVVKQGTVELDDLTIEDETCESQILSVFFFDTYDQALEAKQVLAKSLDRLQTIYDIFMSTRVLEILEQVLGCTYIPLEIVARRMDFTADKRDDTQRKAASPVSETAEPYSIRIAAVQGLMPVTPGVDFIQYIRDAVVKKGSDVNRVSVTFYISKTVSAVQTPAAVCTPYLMGMSGRSTPINVTRGNTPSARLGKAVMDLYIKRGVIGQSGSMPQQPCRSSIIDASPVLKALLSSKEMEEELNNSIEGLRTVSQDVYVSSRVKPSEEVFPVDADIQGVIISELNENIDAEEANGFVFAEYVPPSSERTNISAVEMAVDEALNFFEKWDHEKSDMFASPEPVNRTLELQGVNDFVSGESNELQEPEGEHVESPKDGSENMNEVSPLMLEMEEEQRREYNVAVTPPRMGTAMLNIVLGEKECIVPEVPPPMSVEECDVLTEVTPEVKELNKQLDAVVLEKEELHKEVLSLREERETMLQKVKAVNLKIAEMHNREEVLHEIKMDYEDKLKVMDACITHLQQQNNQLVSDIEEQRRQQELLELAARDHTDVTQKENEDICKICDGGGLLAEKDDELRIAGERIKGLEAEVSESKRKEKKLSIQHKEVQDLNLELKQQLEVVIELNDKLKDELDSERGRRSQLEERFTSLEFAKTKLEQKLNDLRSREEILEIDKSDAVDKYLKEKSRCDSLVKEYEHKISIFCGQVKALNVQHDKMEMKYATLQEEYASQKLKACLGKGKLMRKITSSNHLNGRLIDTVLKSKAELARIRCQIRTVANALQLPDNATTRHIISKLKKPKSLDPEVEQKIKDYEKLKVSYTKLKSKISEQEKLLELRNSSYRKSVERQESLQEENKRLVMALSQERNKCITLESVTKKQVRDELTKANEEKRMLYAKQCELTMQNEGLKKKIDALNQQLTMLRMESIDIEGRDKSAFVPKYGSIDANNLVMEKLNKMRTVFDKGDRTDLPFGMASQTTFDDGLSMDSGRNSNIRKQKTADRIIIPSSPCAYKDTKASLYSRRATLEKLRTRQIKSEDRFEGIYGSATMKQKQPWVF</sequence>
<accession>A0AAD8PGE1</accession>
<protein>
    <submittedName>
        <fullName evidence="3">Uncharacterized protein</fullName>
    </submittedName>
</protein>
<evidence type="ECO:0000313" key="4">
    <source>
        <dbReference type="Proteomes" id="UP001230268"/>
    </source>
</evidence>
<gene>
    <name evidence="3" type="ORF">BgAZ_107800</name>
</gene>